<comment type="caution">
    <text evidence="8">The sequence shown here is derived from an EMBL/GenBank/DDBJ whole genome shotgun (WGS) entry which is preliminary data.</text>
</comment>
<name>A0A2V1IQG0_9BACT</name>
<dbReference type="GeneID" id="82526220"/>
<organism evidence="8 9">
    <name type="scientific">Duncaniella muris</name>
    <dbReference type="NCBI Taxonomy" id="2094150"/>
    <lineage>
        <taxon>Bacteria</taxon>
        <taxon>Pseudomonadati</taxon>
        <taxon>Bacteroidota</taxon>
        <taxon>Bacteroidia</taxon>
        <taxon>Bacteroidales</taxon>
        <taxon>Muribaculaceae</taxon>
        <taxon>Duncaniella</taxon>
    </lineage>
</organism>
<evidence type="ECO:0000256" key="5">
    <source>
        <dbReference type="ARBA" id="ARBA00023125"/>
    </source>
</evidence>
<gene>
    <name evidence="8" type="ORF">C5O23_07665</name>
</gene>
<dbReference type="InterPro" id="IPR029494">
    <property type="entry name" value="DarT"/>
</dbReference>
<dbReference type="Gene3D" id="1.10.3210.10">
    <property type="entry name" value="Hypothetical protein af1432"/>
    <property type="match status" value="1"/>
</dbReference>
<feature type="binding site" evidence="6">
    <location>
        <begin position="14"/>
        <end position="16"/>
    </location>
    <ligand>
        <name>NAD(+)</name>
        <dbReference type="ChEBI" id="CHEBI:57540"/>
    </ligand>
</feature>
<dbReference type="GO" id="GO:0016779">
    <property type="term" value="F:nucleotidyltransferase activity"/>
    <property type="evidence" value="ECO:0007669"/>
    <property type="project" value="UniProtKB-UniRule"/>
</dbReference>
<keyword evidence="5 6" id="KW-0238">DNA-binding</keyword>
<comment type="catalytic activity">
    <reaction evidence="6">
        <text>a thymidine in DNA + NAD(+) = an N-(ADP-alpha-D-ribosyl)-thymidine in DNA + nicotinamide + H(+)</text>
        <dbReference type="Rhea" id="RHEA:71651"/>
        <dbReference type="Rhea" id="RHEA-COMP:13556"/>
        <dbReference type="Rhea" id="RHEA-COMP:18051"/>
        <dbReference type="ChEBI" id="CHEBI:15378"/>
        <dbReference type="ChEBI" id="CHEBI:17154"/>
        <dbReference type="ChEBI" id="CHEBI:57540"/>
        <dbReference type="ChEBI" id="CHEBI:137386"/>
        <dbReference type="ChEBI" id="CHEBI:191199"/>
    </reaction>
</comment>
<dbReference type="Pfam" id="PF01966">
    <property type="entry name" value="HD"/>
    <property type="match status" value="1"/>
</dbReference>
<reference evidence="9" key="1">
    <citation type="submission" date="2018-02" db="EMBL/GenBank/DDBJ databases">
        <authorList>
            <person name="Clavel T."/>
            <person name="Strowig T."/>
        </authorList>
    </citation>
    <scope>NUCLEOTIDE SEQUENCE [LARGE SCALE GENOMIC DNA]</scope>
    <source>
        <strain evidence="9">DSM 103720</strain>
    </source>
</reference>
<dbReference type="PROSITE" id="PS52018">
    <property type="entry name" value="DART"/>
    <property type="match status" value="1"/>
</dbReference>
<accession>A0A2V1IQG0</accession>
<evidence type="ECO:0000256" key="2">
    <source>
        <dbReference type="ARBA" id="ARBA00022676"/>
    </source>
</evidence>
<evidence type="ECO:0000313" key="8">
    <source>
        <dbReference type="EMBL" id="PWB02150.1"/>
    </source>
</evidence>
<dbReference type="SUPFAM" id="SSF109604">
    <property type="entry name" value="HD-domain/PDEase-like"/>
    <property type="match status" value="1"/>
</dbReference>
<dbReference type="GO" id="GO:0016757">
    <property type="term" value="F:glycosyltransferase activity"/>
    <property type="evidence" value="ECO:0007669"/>
    <property type="project" value="UniProtKB-UniRule"/>
</dbReference>
<dbReference type="RefSeq" id="WP_107032359.1">
    <property type="nucleotide sequence ID" value="NZ_CAPVZO010000001.1"/>
</dbReference>
<comment type="caution">
    <text evidence="6">Lacks conserved residue(s) required for the propagation of feature annotation.</text>
</comment>
<keyword evidence="1 6" id="KW-1277">Toxin-antitoxin system</keyword>
<evidence type="ECO:0000256" key="4">
    <source>
        <dbReference type="ARBA" id="ARBA00022695"/>
    </source>
</evidence>
<feature type="active site" description="Proton acceptor" evidence="6">
    <location>
        <position position="54"/>
    </location>
</feature>
<feature type="binding site" evidence="6">
    <location>
        <position position="54"/>
    </location>
    <ligand>
        <name>NAD(+)</name>
        <dbReference type="ChEBI" id="CHEBI:57540"/>
    </ligand>
</feature>
<evidence type="ECO:0000313" key="9">
    <source>
        <dbReference type="Proteomes" id="UP000244905"/>
    </source>
</evidence>
<proteinExistence type="inferred from homology"/>
<keyword evidence="3 6" id="KW-0808">Transferase</keyword>
<evidence type="ECO:0000259" key="7">
    <source>
        <dbReference type="PROSITE" id="PS52018"/>
    </source>
</evidence>
<evidence type="ECO:0000256" key="1">
    <source>
        <dbReference type="ARBA" id="ARBA00022649"/>
    </source>
</evidence>
<keyword evidence="2 6" id="KW-0328">Glycosyltransferase</keyword>
<keyword evidence="9" id="KW-1185">Reference proteome</keyword>
<dbReference type="InterPro" id="IPR003607">
    <property type="entry name" value="HD/PDEase_dom"/>
</dbReference>
<dbReference type="Pfam" id="PF14487">
    <property type="entry name" value="DarT"/>
    <property type="match status" value="1"/>
</dbReference>
<dbReference type="InterPro" id="IPR006674">
    <property type="entry name" value="HD_domain"/>
</dbReference>
<dbReference type="EMBL" id="PUEC01000015">
    <property type="protein sequence ID" value="PWB02150.1"/>
    <property type="molecule type" value="Genomic_DNA"/>
</dbReference>
<dbReference type="GO" id="GO:0003677">
    <property type="term" value="F:DNA binding"/>
    <property type="evidence" value="ECO:0007669"/>
    <property type="project" value="UniProtKB-UniRule"/>
</dbReference>
<keyword evidence="4 6" id="KW-0548">Nucleotidyltransferase</keyword>
<evidence type="ECO:0000256" key="6">
    <source>
        <dbReference type="PROSITE-ProRule" id="PRU01362"/>
    </source>
</evidence>
<evidence type="ECO:0000256" key="3">
    <source>
        <dbReference type="ARBA" id="ARBA00022679"/>
    </source>
</evidence>
<feature type="domain" description="DarT" evidence="7">
    <location>
        <begin position="10"/>
        <end position="220"/>
    </location>
</feature>
<dbReference type="AlphaFoldDB" id="A0A2V1IQG0"/>
<dbReference type="CDD" id="cd00077">
    <property type="entry name" value="HDc"/>
    <property type="match status" value="1"/>
</dbReference>
<sequence>MAIPHKHKGRYIFHFTDIRNLDSIIKNGLLCTNLKNEKEIKHKNIANQRIQERRARMDVPVGPGGKVHDYVPFYFSSINPMLLSKLIQKNVDQPGIIYFCVSIDRLEKEDAVFTDASANTAEAPEFFDDTSDLDELDWKIIDSKSWKQDSEEDKHKKMAEALIASRVDISEISHIVVYNEHVKKYVQKIFDDNGVKAPKILFDGYFPLERYKFYYTKFFFGDRKNETLVTGPEFLKNSYETTLKKIKKKRSGGRGMYRFETISDLIAAIEEDFSVLPELKGIIGLYQDYSPHDDFLEDHTKKVVRAMKSTGYYKKASETKKSLLVLAAYLHDIGKGPKKRWDNGKMPRPYTDHPADAAEMLVRILSEEVRNLTDEDVREICMLVIYHDIIGDCLGKGRDKEQLAGIVTGEDDFEMLCAIALADTSAIGDLWATQIELNKAALKAEVMDLKRLS</sequence>
<dbReference type="SMART" id="SM00471">
    <property type="entry name" value="HDc"/>
    <property type="match status" value="1"/>
</dbReference>
<feature type="active site" evidence="6">
    <location>
        <position position="160"/>
    </location>
</feature>
<protein>
    <submittedName>
        <fullName evidence="8">DUF4433 domain-containing protein</fullName>
    </submittedName>
</protein>
<comment type="similarity">
    <text evidence="6">Belongs to the DarT ADP-ribosyltransferase family.</text>
</comment>
<dbReference type="Proteomes" id="UP000244905">
    <property type="component" value="Unassembled WGS sequence"/>
</dbReference>